<dbReference type="HOGENOM" id="CLU_086727_1_0_1"/>
<sequence length="234" mass="27466">MARWNDLPNELREWKNYFEQKTFQKLVLNYSCISDFRQIVRGREDIVKHIWLRIQPPKWECSTCGNLEPSDRLSRNSRIFTNALWQLMEILGSWDEMDRINRGQGLTLEISVHAPSNLKHHFDCCTFDKDIHPCRSPEACTGKESCSLSRQLLPLELRSNVCDVVRNHLNLVEELRAVENVYLDFSDVDNGKTTQLPTVNCVTELTIRPINVRRFDRQTVKEIVRSFGKLEKFN</sequence>
<dbReference type="AlphaFoldDB" id="G9MZL1"/>
<name>G9MZL1_HYPVG</name>
<reference evidence="1 2" key="1">
    <citation type="journal article" date="2011" name="Genome Biol.">
        <title>Comparative genome sequence analysis underscores mycoparasitism as the ancestral life style of Trichoderma.</title>
        <authorList>
            <person name="Kubicek C.P."/>
            <person name="Herrera-Estrella A."/>
            <person name="Seidl-Seiboth V."/>
            <person name="Martinez D.A."/>
            <person name="Druzhinina I.S."/>
            <person name="Thon M."/>
            <person name="Zeilinger S."/>
            <person name="Casas-Flores S."/>
            <person name="Horwitz B.A."/>
            <person name="Mukherjee P.K."/>
            <person name="Mukherjee M."/>
            <person name="Kredics L."/>
            <person name="Alcaraz L.D."/>
            <person name="Aerts A."/>
            <person name="Antal Z."/>
            <person name="Atanasova L."/>
            <person name="Cervantes-Badillo M.G."/>
            <person name="Challacombe J."/>
            <person name="Chertkov O."/>
            <person name="McCluskey K."/>
            <person name="Coulpier F."/>
            <person name="Deshpande N."/>
            <person name="von Doehren H."/>
            <person name="Ebbole D.J."/>
            <person name="Esquivel-Naranjo E.U."/>
            <person name="Fekete E."/>
            <person name="Flipphi M."/>
            <person name="Glaser F."/>
            <person name="Gomez-Rodriguez E.Y."/>
            <person name="Gruber S."/>
            <person name="Han C."/>
            <person name="Henrissat B."/>
            <person name="Hermosa R."/>
            <person name="Hernandez-Onate M."/>
            <person name="Karaffa L."/>
            <person name="Kosti I."/>
            <person name="Le Crom S."/>
            <person name="Lindquist E."/>
            <person name="Lucas S."/>
            <person name="Luebeck M."/>
            <person name="Luebeck P.S."/>
            <person name="Margeot A."/>
            <person name="Metz B."/>
            <person name="Misra M."/>
            <person name="Nevalainen H."/>
            <person name="Omann M."/>
            <person name="Packer N."/>
            <person name="Perrone G."/>
            <person name="Uresti-Rivera E.E."/>
            <person name="Salamov A."/>
            <person name="Schmoll M."/>
            <person name="Seiboth B."/>
            <person name="Shapiro H."/>
            <person name="Sukno S."/>
            <person name="Tamayo-Ramos J.A."/>
            <person name="Tisch D."/>
            <person name="Wiest A."/>
            <person name="Wilkinson H.H."/>
            <person name="Zhang M."/>
            <person name="Coutinho P.M."/>
            <person name="Kenerley C.M."/>
            <person name="Monte E."/>
            <person name="Baker S.E."/>
            <person name="Grigoriev I.V."/>
        </authorList>
    </citation>
    <scope>NUCLEOTIDE SEQUENCE [LARGE SCALE GENOMIC DNA]</scope>
    <source>
        <strain evidence="2">Gv29-8 / FGSC 10586</strain>
    </source>
</reference>
<dbReference type="GeneID" id="25791849"/>
<gene>
    <name evidence="1" type="ORF">TRIVIDRAFT_224245</name>
</gene>
<dbReference type="Proteomes" id="UP000007115">
    <property type="component" value="Unassembled WGS sequence"/>
</dbReference>
<proteinExistence type="predicted"/>
<organism evidence="1 2">
    <name type="scientific">Hypocrea virens (strain Gv29-8 / FGSC 10586)</name>
    <name type="common">Gliocladium virens</name>
    <name type="synonym">Trichoderma virens</name>
    <dbReference type="NCBI Taxonomy" id="413071"/>
    <lineage>
        <taxon>Eukaryota</taxon>
        <taxon>Fungi</taxon>
        <taxon>Dikarya</taxon>
        <taxon>Ascomycota</taxon>
        <taxon>Pezizomycotina</taxon>
        <taxon>Sordariomycetes</taxon>
        <taxon>Hypocreomycetidae</taxon>
        <taxon>Hypocreales</taxon>
        <taxon>Hypocreaceae</taxon>
        <taxon>Trichoderma</taxon>
    </lineage>
</organism>
<dbReference type="VEuPathDB" id="FungiDB:TRIVIDRAFT_224245"/>
<dbReference type="OrthoDB" id="4802432at2759"/>
<comment type="caution">
    <text evidence="1">The sequence shown here is derived from an EMBL/GenBank/DDBJ whole genome shotgun (WGS) entry which is preliminary data.</text>
</comment>
<dbReference type="InParanoid" id="G9MZL1"/>
<dbReference type="EMBL" id="ABDF02000081">
    <property type="protein sequence ID" value="EHK20067.1"/>
    <property type="molecule type" value="Genomic_DNA"/>
</dbReference>
<dbReference type="STRING" id="413071.G9MZL1"/>
<dbReference type="RefSeq" id="XP_013954261.1">
    <property type="nucleotide sequence ID" value="XM_014098786.1"/>
</dbReference>
<accession>G9MZL1</accession>
<evidence type="ECO:0000313" key="2">
    <source>
        <dbReference type="Proteomes" id="UP000007115"/>
    </source>
</evidence>
<protein>
    <submittedName>
        <fullName evidence="1">Uncharacterized protein</fullName>
    </submittedName>
</protein>
<evidence type="ECO:0000313" key="1">
    <source>
        <dbReference type="EMBL" id="EHK20067.1"/>
    </source>
</evidence>
<keyword evidence="2" id="KW-1185">Reference proteome</keyword>
<dbReference type="OMA" id="IWLRIQP"/>